<evidence type="ECO:0000256" key="2">
    <source>
        <dbReference type="SAM" id="Phobius"/>
    </source>
</evidence>
<feature type="transmembrane region" description="Helical" evidence="2">
    <location>
        <begin position="7"/>
        <end position="27"/>
    </location>
</feature>
<dbReference type="EMBL" id="CP106878">
    <property type="protein sequence ID" value="WAA09199.1"/>
    <property type="molecule type" value="Genomic_DNA"/>
</dbReference>
<protein>
    <submittedName>
        <fullName evidence="4">DUF2892 domain-containing protein</fullName>
    </submittedName>
</protein>
<evidence type="ECO:0000256" key="1">
    <source>
        <dbReference type="SAM" id="MobiDB-lite"/>
    </source>
</evidence>
<keyword evidence="2" id="KW-0812">Transmembrane</keyword>
<sequence>MKMQPNIGIGSALMRITFGLTILSWSTARLAKKPRRQSYILMAMIGGMKVGEGILRYCPTKAMMEQMQKSDGLDKTFFESMMSSNCHEKQEHHFKKKRRRKREVNYEEKKEMNHTENSVYDDE</sequence>
<dbReference type="Pfam" id="PF11127">
    <property type="entry name" value="YgaP-like_TM"/>
    <property type="match status" value="1"/>
</dbReference>
<dbReference type="KEGG" id="faf:OE104_11515"/>
<reference evidence="4" key="1">
    <citation type="submission" date="2022-09" db="EMBL/GenBank/DDBJ databases">
        <title>Complete Genomes of Fervidibacillus albus and Fervidibacillus halotolerans isolated from tidal flat sediments.</title>
        <authorList>
            <person name="Kwon K.K."/>
            <person name="Yang S.-H."/>
            <person name="Park M.J."/>
            <person name="Oh H.-M."/>
        </authorList>
    </citation>
    <scope>NUCLEOTIDE SEQUENCE</scope>
    <source>
        <strain evidence="4">MEBiC13591</strain>
    </source>
</reference>
<dbReference type="RefSeq" id="WP_275416981.1">
    <property type="nucleotide sequence ID" value="NZ_CP106878.1"/>
</dbReference>
<evidence type="ECO:0000259" key="3">
    <source>
        <dbReference type="Pfam" id="PF11127"/>
    </source>
</evidence>
<name>A0A9E8LT94_9BACI</name>
<gene>
    <name evidence="4" type="ORF">OE104_11515</name>
</gene>
<keyword evidence="5" id="KW-1185">Reference proteome</keyword>
<keyword evidence="2" id="KW-0472">Membrane</keyword>
<evidence type="ECO:0000313" key="4">
    <source>
        <dbReference type="EMBL" id="WAA09199.1"/>
    </source>
</evidence>
<evidence type="ECO:0000313" key="5">
    <source>
        <dbReference type="Proteomes" id="UP001164718"/>
    </source>
</evidence>
<dbReference type="InterPro" id="IPR021309">
    <property type="entry name" value="YgaP-like_TM"/>
</dbReference>
<accession>A0A9E8LT94</accession>
<dbReference type="Proteomes" id="UP001164718">
    <property type="component" value="Chromosome"/>
</dbReference>
<feature type="compositionally biased region" description="Basic and acidic residues" evidence="1">
    <location>
        <begin position="103"/>
        <end position="114"/>
    </location>
</feature>
<feature type="region of interest" description="Disordered" evidence="1">
    <location>
        <begin position="88"/>
        <end position="123"/>
    </location>
</feature>
<organism evidence="4 5">
    <name type="scientific">Fervidibacillus albus</name>
    <dbReference type="NCBI Taxonomy" id="2980026"/>
    <lineage>
        <taxon>Bacteria</taxon>
        <taxon>Bacillati</taxon>
        <taxon>Bacillota</taxon>
        <taxon>Bacilli</taxon>
        <taxon>Bacillales</taxon>
        <taxon>Bacillaceae</taxon>
        <taxon>Fervidibacillus</taxon>
    </lineage>
</organism>
<feature type="domain" description="Inner membrane protein YgaP-like transmembrane" evidence="3">
    <location>
        <begin position="3"/>
        <end position="65"/>
    </location>
</feature>
<proteinExistence type="predicted"/>
<dbReference type="AlphaFoldDB" id="A0A9E8LT94"/>
<keyword evidence="2" id="KW-1133">Transmembrane helix</keyword>
<feature type="compositionally biased region" description="Basic residues" evidence="1">
    <location>
        <begin position="92"/>
        <end position="102"/>
    </location>
</feature>
<feature type="transmembrane region" description="Helical" evidence="2">
    <location>
        <begin position="39"/>
        <end position="58"/>
    </location>
</feature>